<evidence type="ECO:0000259" key="5">
    <source>
        <dbReference type="Pfam" id="PF21036"/>
    </source>
</evidence>
<dbReference type="GO" id="GO:0017000">
    <property type="term" value="P:antibiotic biosynthetic process"/>
    <property type="evidence" value="ECO:0007669"/>
    <property type="project" value="UniProtKB-ARBA"/>
</dbReference>
<dbReference type="InterPro" id="IPR048284">
    <property type="entry name" value="EryCIII-like_N"/>
</dbReference>
<dbReference type="GO" id="GO:0016758">
    <property type="term" value="F:hexosyltransferase activity"/>
    <property type="evidence" value="ECO:0007669"/>
    <property type="project" value="UniProtKB-ARBA"/>
</dbReference>
<dbReference type="Pfam" id="PF21036">
    <property type="entry name" value="EryCIII-like_N"/>
    <property type="match status" value="1"/>
</dbReference>
<dbReference type="PANTHER" id="PTHR48050">
    <property type="entry name" value="STEROL 3-BETA-GLUCOSYLTRANSFERASE"/>
    <property type="match status" value="1"/>
</dbReference>
<feature type="domain" description="Erythromycin biosynthesis protein CIII-like N-terminal" evidence="5">
    <location>
        <begin position="8"/>
        <end position="232"/>
    </location>
</feature>
<keyword evidence="3" id="KW-0808">Transferase</keyword>
<comment type="similarity">
    <text evidence="1">Belongs to the glycosyltransferase 28 family.</text>
</comment>
<dbReference type="InterPro" id="IPR002213">
    <property type="entry name" value="UDP_glucos_trans"/>
</dbReference>
<dbReference type="EMBL" id="RBAK01000001">
    <property type="protein sequence ID" value="RKN50258.1"/>
    <property type="molecule type" value="Genomic_DNA"/>
</dbReference>
<protein>
    <submittedName>
        <fullName evidence="6">DUF1205 domain-containing protein</fullName>
    </submittedName>
</protein>
<dbReference type="AlphaFoldDB" id="A0A3A9ZPR1"/>
<dbReference type="InterPro" id="IPR050426">
    <property type="entry name" value="Glycosyltransferase_28"/>
</dbReference>
<evidence type="ECO:0000256" key="2">
    <source>
        <dbReference type="ARBA" id="ARBA00022676"/>
    </source>
</evidence>
<dbReference type="SUPFAM" id="SSF53756">
    <property type="entry name" value="UDP-Glycosyltransferase/glycogen phosphorylase"/>
    <property type="match status" value="1"/>
</dbReference>
<gene>
    <name evidence="6" type="ORF">D7223_00065</name>
</gene>
<dbReference type="Proteomes" id="UP000281726">
    <property type="component" value="Unassembled WGS sequence"/>
</dbReference>
<name>A0A3A9ZPR1_9ACTN</name>
<reference evidence="6 7" key="1">
    <citation type="journal article" date="2004" name="Syst. Appl. Microbiol.">
        <title>Cryptoendolithic actinomycetes from antarctic sandstone rock samples: Micromonospora endolithica sp. nov. and two isolates related to Micromonospora coerulea Jensen 1932.</title>
        <authorList>
            <person name="Hirsch P."/>
            <person name="Mevs U."/>
            <person name="Kroppenstedt R.M."/>
            <person name="Schumann P."/>
            <person name="Stackebrandt E."/>
        </authorList>
    </citation>
    <scope>NUCLEOTIDE SEQUENCE [LARGE SCALE GENOMIC DNA]</scope>
    <source>
        <strain evidence="6 7">JCM 12677</strain>
    </source>
</reference>
<evidence type="ECO:0000256" key="1">
    <source>
        <dbReference type="ARBA" id="ARBA00006962"/>
    </source>
</evidence>
<accession>A0A3A9ZPR1</accession>
<sequence length="393" mass="41973">MPMVPLAWAFRAAGHDVRVAAQPHVVDTVKQSGLTVLPIGRDYDFMPEFQAVTNQMAQHNRDNPDDETDSTALPDIPIEVLKPALEAKFGPFVKTAVAMAADLVPFVQGWRPDLVIANPFAMVGPLIAEIAGVPFAHHLTGPAFERQMGLFPGNGARPEIWADGLKALYERYGVEVRAEYAAAVVDPCPASLQFDNVPNRTPVRFVPYNGPGEIPEWLSTPAERRRVCLTWGTTTSHLTGSEGFLVPQILKSLAAYDVEVVTTVTTADRALLGEVPPNARVVEQMPLHLLLPTCDAIVHQGGTGTMLTAASLGLPQVLVAGILDQLDTAKHVARTGAGITFNAARTDADEIAAAVLTALGDGEVGAAARDLQAELLAQPTPAEVAADLERLMR</sequence>
<evidence type="ECO:0000256" key="3">
    <source>
        <dbReference type="ARBA" id="ARBA00022679"/>
    </source>
</evidence>
<dbReference type="GO" id="GO:0008194">
    <property type="term" value="F:UDP-glycosyltransferase activity"/>
    <property type="evidence" value="ECO:0007669"/>
    <property type="project" value="InterPro"/>
</dbReference>
<dbReference type="CDD" id="cd03784">
    <property type="entry name" value="GT1_Gtf-like"/>
    <property type="match status" value="1"/>
</dbReference>
<evidence type="ECO:0000313" key="7">
    <source>
        <dbReference type="Proteomes" id="UP000281726"/>
    </source>
</evidence>
<dbReference type="InterPro" id="IPR010610">
    <property type="entry name" value="EryCIII-like_C"/>
</dbReference>
<keyword evidence="7" id="KW-1185">Reference proteome</keyword>
<evidence type="ECO:0000313" key="6">
    <source>
        <dbReference type="EMBL" id="RKN50258.1"/>
    </source>
</evidence>
<proteinExistence type="inferred from homology"/>
<comment type="caution">
    <text evidence="6">The sequence shown here is derived from an EMBL/GenBank/DDBJ whole genome shotgun (WGS) entry which is preliminary data.</text>
</comment>
<evidence type="ECO:0000259" key="4">
    <source>
        <dbReference type="Pfam" id="PF06722"/>
    </source>
</evidence>
<dbReference type="Pfam" id="PF06722">
    <property type="entry name" value="EryCIII-like_C"/>
    <property type="match status" value="1"/>
</dbReference>
<dbReference type="PANTHER" id="PTHR48050:SF13">
    <property type="entry name" value="STEROL 3-BETA-GLUCOSYLTRANSFERASE UGT80A2"/>
    <property type="match status" value="1"/>
</dbReference>
<keyword evidence="2" id="KW-0328">Glycosyltransferase</keyword>
<organism evidence="6 7">
    <name type="scientific">Micromonospora endolithica</name>
    <dbReference type="NCBI Taxonomy" id="230091"/>
    <lineage>
        <taxon>Bacteria</taxon>
        <taxon>Bacillati</taxon>
        <taxon>Actinomycetota</taxon>
        <taxon>Actinomycetes</taxon>
        <taxon>Micromonosporales</taxon>
        <taxon>Micromonosporaceae</taxon>
        <taxon>Micromonospora</taxon>
    </lineage>
</organism>
<dbReference type="Gene3D" id="3.40.50.2000">
    <property type="entry name" value="Glycogen Phosphorylase B"/>
    <property type="match status" value="2"/>
</dbReference>
<feature type="domain" description="Erythromycin biosynthesis protein CIII-like C-terminal" evidence="4">
    <location>
        <begin position="249"/>
        <end position="391"/>
    </location>
</feature>